<comment type="caution">
    <text evidence="1">The sequence shown here is derived from an EMBL/GenBank/DDBJ whole genome shotgun (WGS) entry which is preliminary data.</text>
</comment>
<keyword evidence="2" id="KW-1185">Reference proteome</keyword>
<dbReference type="AlphaFoldDB" id="A0A2G8RFW0"/>
<evidence type="ECO:0000313" key="1">
    <source>
        <dbReference type="EMBL" id="PIL20412.1"/>
    </source>
</evidence>
<name>A0A2G8RFW0_9RHOB</name>
<protein>
    <submittedName>
        <fullName evidence="1">Uncharacterized protein</fullName>
    </submittedName>
</protein>
<evidence type="ECO:0000313" key="2">
    <source>
        <dbReference type="Proteomes" id="UP000231259"/>
    </source>
</evidence>
<accession>A0A2G8RFW0</accession>
<proteinExistence type="predicted"/>
<sequence length="88" mass="9690">MLRHMYKTPRQYIDALGGYREVAARFGIASTTMHSHLTSGHLPPKLYKACCELSAEKGLPPPHSSLFSFSDLTPSTLVSVDIRQDDAA</sequence>
<dbReference type="Proteomes" id="UP000231259">
    <property type="component" value="Unassembled WGS sequence"/>
</dbReference>
<reference evidence="1 2" key="1">
    <citation type="submission" date="2013-09" db="EMBL/GenBank/DDBJ databases">
        <title>Genome sequencing of Phaeobacter antarcticus sp. nov. SM1211.</title>
        <authorList>
            <person name="Zhang X.-Y."/>
            <person name="Liu C."/>
            <person name="Chen X.-L."/>
            <person name="Xie B.-B."/>
            <person name="Qin Q.-L."/>
            <person name="Rong J.-C."/>
            <person name="Zhang Y.-Z."/>
        </authorList>
    </citation>
    <scope>NUCLEOTIDE SEQUENCE [LARGE SCALE GENOMIC DNA]</scope>
    <source>
        <strain evidence="1 2">SM1211</strain>
    </source>
</reference>
<dbReference type="EMBL" id="AWWI01000063">
    <property type="protein sequence ID" value="PIL20412.1"/>
    <property type="molecule type" value="Genomic_DNA"/>
</dbReference>
<organism evidence="1 2">
    <name type="scientific">Puniceibacterium antarcticum</name>
    <dbReference type="NCBI Taxonomy" id="1206336"/>
    <lineage>
        <taxon>Bacteria</taxon>
        <taxon>Pseudomonadati</taxon>
        <taxon>Pseudomonadota</taxon>
        <taxon>Alphaproteobacteria</taxon>
        <taxon>Rhodobacterales</taxon>
        <taxon>Paracoccaceae</taxon>
        <taxon>Puniceibacterium</taxon>
    </lineage>
</organism>
<gene>
    <name evidence="1" type="ORF">P775_09745</name>
</gene>